<proteinExistence type="predicted"/>
<accession>A0ACC0AKX5</accession>
<keyword evidence="2" id="KW-1185">Reference proteome</keyword>
<evidence type="ECO:0000313" key="2">
    <source>
        <dbReference type="Proteomes" id="UP001060085"/>
    </source>
</evidence>
<comment type="caution">
    <text evidence="1">The sequence shown here is derived from an EMBL/GenBank/DDBJ whole genome shotgun (WGS) entry which is preliminary data.</text>
</comment>
<reference evidence="2" key="1">
    <citation type="journal article" date="2023" name="Nat. Plants">
        <title>Single-cell RNA sequencing provides a high-resolution roadmap for understanding the multicellular compartmentation of specialized metabolism.</title>
        <authorList>
            <person name="Sun S."/>
            <person name="Shen X."/>
            <person name="Li Y."/>
            <person name="Li Y."/>
            <person name="Wang S."/>
            <person name="Li R."/>
            <person name="Zhang H."/>
            <person name="Shen G."/>
            <person name="Guo B."/>
            <person name="Wei J."/>
            <person name="Xu J."/>
            <person name="St-Pierre B."/>
            <person name="Chen S."/>
            <person name="Sun C."/>
        </authorList>
    </citation>
    <scope>NUCLEOTIDE SEQUENCE [LARGE SCALE GENOMIC DNA]</scope>
</reference>
<name>A0ACC0AKX5_CATRO</name>
<protein>
    <submittedName>
        <fullName evidence="1">Uncharacterized protein</fullName>
    </submittedName>
</protein>
<evidence type="ECO:0000313" key="1">
    <source>
        <dbReference type="EMBL" id="KAI5661234.1"/>
    </source>
</evidence>
<dbReference type="Proteomes" id="UP001060085">
    <property type="component" value="Linkage Group LG05"/>
</dbReference>
<gene>
    <name evidence="1" type="ORF">M9H77_20557</name>
</gene>
<organism evidence="1 2">
    <name type="scientific">Catharanthus roseus</name>
    <name type="common">Madagascar periwinkle</name>
    <name type="synonym">Vinca rosea</name>
    <dbReference type="NCBI Taxonomy" id="4058"/>
    <lineage>
        <taxon>Eukaryota</taxon>
        <taxon>Viridiplantae</taxon>
        <taxon>Streptophyta</taxon>
        <taxon>Embryophyta</taxon>
        <taxon>Tracheophyta</taxon>
        <taxon>Spermatophyta</taxon>
        <taxon>Magnoliopsida</taxon>
        <taxon>eudicotyledons</taxon>
        <taxon>Gunneridae</taxon>
        <taxon>Pentapetalae</taxon>
        <taxon>asterids</taxon>
        <taxon>lamiids</taxon>
        <taxon>Gentianales</taxon>
        <taxon>Apocynaceae</taxon>
        <taxon>Rauvolfioideae</taxon>
        <taxon>Vinceae</taxon>
        <taxon>Catharanthinae</taxon>
        <taxon>Catharanthus</taxon>
    </lineage>
</organism>
<sequence length="152" mass="16894">MAIIPSTKFSLALICLVSLALFPSSFAQNSIQDYLDAHNAARAQVGVGLMRSDNQLATFALDYANGPYGENLAARTGDFSGRQAVDMWVSERRFYDYGSNSCRGGVCGHYTQVVWRNSDRLGCARVRCSNNTWWYVICSYAPRGNIIGQRPY</sequence>
<dbReference type="EMBL" id="CM044705">
    <property type="protein sequence ID" value="KAI5661234.1"/>
    <property type="molecule type" value="Genomic_DNA"/>
</dbReference>